<evidence type="ECO:0000313" key="2">
    <source>
        <dbReference type="Proteomes" id="UP000614410"/>
    </source>
</evidence>
<dbReference type="EMBL" id="JAEKNN010000024">
    <property type="protein sequence ID" value="MBJ7608763.1"/>
    <property type="molecule type" value="Genomic_DNA"/>
</dbReference>
<sequence length="203" mass="21349">MMRSSSPRRRELAERPSTHGAGGRAILVIGDDQELATALRDRLDRAYVTVLEVRPGEEDEAVAACHPWPWMVVGGTARIIADVVDRLGRAPVLVIWQGAQPPCLPAHTVAGRSFAHIARSIEAALAGEAAGMTLDVGDGLSMPDGAHASCPALEALVASHPRPVFAPWWRFHSATRTLAAHGMPLRPAQLSGAGVALVSAEGG</sequence>
<protein>
    <submittedName>
        <fullName evidence="1">Uncharacterized protein</fullName>
    </submittedName>
</protein>
<evidence type="ECO:0000313" key="1">
    <source>
        <dbReference type="EMBL" id="MBJ7608763.1"/>
    </source>
</evidence>
<organism evidence="1 2">
    <name type="scientific">Candidatus Amunia macphersoniae</name>
    <dbReference type="NCBI Taxonomy" id="3127014"/>
    <lineage>
        <taxon>Bacteria</taxon>
        <taxon>Bacillati</taxon>
        <taxon>Candidatus Dormiibacterota</taxon>
        <taxon>Candidatus Dormibacteria</taxon>
        <taxon>Candidatus Aeolococcales</taxon>
        <taxon>Candidatus Aeolococcaceae</taxon>
        <taxon>Candidatus Amunia</taxon>
    </lineage>
</organism>
<reference evidence="1 2" key="1">
    <citation type="submission" date="2020-10" db="EMBL/GenBank/DDBJ databases">
        <title>Ca. Dormibacterota MAGs.</title>
        <authorList>
            <person name="Montgomery K."/>
        </authorList>
    </citation>
    <scope>NUCLEOTIDE SEQUENCE [LARGE SCALE GENOMIC DNA]</scope>
    <source>
        <strain evidence="1">Mitchell_Peninsula_5</strain>
    </source>
</reference>
<dbReference type="Proteomes" id="UP000614410">
    <property type="component" value="Unassembled WGS sequence"/>
</dbReference>
<name>A0A934KL24_9BACT</name>
<proteinExistence type="predicted"/>
<gene>
    <name evidence="1" type="ORF">JF887_04945</name>
</gene>
<comment type="caution">
    <text evidence="1">The sequence shown here is derived from an EMBL/GenBank/DDBJ whole genome shotgun (WGS) entry which is preliminary data.</text>
</comment>
<dbReference type="AlphaFoldDB" id="A0A934KL24"/>
<accession>A0A934KL24</accession>